<name>A0A1D9LDP4_9NEIS</name>
<dbReference type="InterPro" id="IPR038666">
    <property type="entry name" value="SSP1_head-tail_sf"/>
</dbReference>
<dbReference type="InterPro" id="IPR008767">
    <property type="entry name" value="Phage_SPP1_head-tail_adaptor"/>
</dbReference>
<dbReference type="KEGG" id="cvc:BKX93_04860"/>
<sequence>MNASMLNSRIRLSQPIKSRQPSGAVRDSWSEPKPVHAKVDYLGARTYTAALAEQTGCSVRATIRRRLVAQGWRAWVDGLPLKVKTIEPHKDRGYLVLMLRTDDGNG</sequence>
<proteinExistence type="predicted"/>
<dbReference type="RefSeq" id="WP_046157769.1">
    <property type="nucleotide sequence ID" value="NZ_CP017707.1"/>
</dbReference>
<organism evidence="2 3">
    <name type="scientific">Chromobacterium vaccinii</name>
    <dbReference type="NCBI Taxonomy" id="1108595"/>
    <lineage>
        <taxon>Bacteria</taxon>
        <taxon>Pseudomonadati</taxon>
        <taxon>Pseudomonadota</taxon>
        <taxon>Betaproteobacteria</taxon>
        <taxon>Neisseriales</taxon>
        <taxon>Chromobacteriaceae</taxon>
        <taxon>Chromobacterium</taxon>
    </lineage>
</organism>
<dbReference type="AlphaFoldDB" id="A0A1D9LDP4"/>
<feature type="compositionally biased region" description="Polar residues" evidence="1">
    <location>
        <begin position="1"/>
        <end position="21"/>
    </location>
</feature>
<dbReference type="EMBL" id="CP017707">
    <property type="protein sequence ID" value="AOZ49393.1"/>
    <property type="molecule type" value="Genomic_DNA"/>
</dbReference>
<dbReference type="Pfam" id="PF05521">
    <property type="entry name" value="Phage_HCP"/>
    <property type="match status" value="1"/>
</dbReference>
<dbReference type="STRING" id="1108595.BKX93_04860"/>
<dbReference type="Proteomes" id="UP000178776">
    <property type="component" value="Chromosome"/>
</dbReference>
<protein>
    <submittedName>
        <fullName evidence="2">Uncharacterized protein</fullName>
    </submittedName>
</protein>
<feature type="region of interest" description="Disordered" evidence="1">
    <location>
        <begin position="1"/>
        <end position="31"/>
    </location>
</feature>
<dbReference type="Gene3D" id="2.40.10.270">
    <property type="entry name" value="Bacteriophage SPP1 head-tail adaptor protein"/>
    <property type="match status" value="1"/>
</dbReference>
<accession>A0A1D9LDP4</accession>
<evidence type="ECO:0000313" key="3">
    <source>
        <dbReference type="Proteomes" id="UP000178776"/>
    </source>
</evidence>
<evidence type="ECO:0000313" key="2">
    <source>
        <dbReference type="EMBL" id="AOZ49393.1"/>
    </source>
</evidence>
<reference evidence="2 3" key="1">
    <citation type="submission" date="2016-10" db="EMBL/GenBank/DDBJ databases">
        <title>Chromobacterium muskegensis sp. nov., an insecticidal bacterium isolated from Sphagnum bogs.</title>
        <authorList>
            <person name="Sparks M.E."/>
            <person name="Blackburn M.B."/>
            <person name="Gundersen-Rindal D.E."/>
            <person name="Mitchell A."/>
            <person name="Farrar R."/>
            <person name="Kuhar D."/>
        </authorList>
    </citation>
    <scope>NUCLEOTIDE SEQUENCE [LARGE SCALE GENOMIC DNA]</scope>
    <source>
        <strain evidence="2 3">21-1</strain>
    </source>
</reference>
<gene>
    <name evidence="2" type="ORF">BKX93_04860</name>
</gene>
<dbReference type="GeneID" id="68840538"/>
<evidence type="ECO:0000256" key="1">
    <source>
        <dbReference type="SAM" id="MobiDB-lite"/>
    </source>
</evidence>